<comment type="caution">
    <text evidence="9">The sequence shown here is derived from an EMBL/GenBank/DDBJ whole genome shotgun (WGS) entry which is preliminary data.</text>
</comment>
<dbReference type="GO" id="GO:0016705">
    <property type="term" value="F:oxidoreductase activity, acting on paired donors, with incorporation or reduction of molecular oxygen"/>
    <property type="evidence" value="ECO:0007669"/>
    <property type="project" value="InterPro"/>
</dbReference>
<evidence type="ECO:0000256" key="6">
    <source>
        <dbReference type="ARBA" id="ARBA00023002"/>
    </source>
</evidence>
<comment type="cofactor">
    <cofactor evidence="1">
        <name>FAD</name>
        <dbReference type="ChEBI" id="CHEBI:57692"/>
    </cofactor>
</comment>
<gene>
    <name evidence="9" type="ORF">IPH26_00425</name>
</gene>
<dbReference type="InterPro" id="IPR036188">
    <property type="entry name" value="FAD/NAD-bd_sf"/>
</dbReference>
<keyword evidence="4" id="KW-0285">Flavoprotein</keyword>
<evidence type="ECO:0000313" key="9">
    <source>
        <dbReference type="EMBL" id="MBK6971476.1"/>
    </source>
</evidence>
<reference evidence="10" key="1">
    <citation type="journal article" date="2021" name="Nat. Commun.">
        <title>Connecting structure to function with the recovery of over 1000 high-quality metagenome-assembled genomes from activated sludge using long-read sequencing.</title>
        <authorList>
            <person name="Singleton C.M."/>
            <person name="Petriglieri F."/>
            <person name="Kristensen J.M."/>
            <person name="Kirkegaard R.H."/>
            <person name="Michaelsen T.Y."/>
            <person name="Andersen M.H."/>
            <person name="Kondrotaite Z."/>
            <person name="Karst S.M."/>
            <person name="Dueholm M.S."/>
            <person name="Nielsen P.H."/>
            <person name="Albertsen M."/>
        </authorList>
    </citation>
    <scope>NUCLEOTIDE SEQUENCE [LARGE SCALE GENOMIC DNA]</scope>
</reference>
<evidence type="ECO:0000313" key="10">
    <source>
        <dbReference type="Proteomes" id="UP000807785"/>
    </source>
</evidence>
<dbReference type="Pfam" id="PF01494">
    <property type="entry name" value="FAD_binding_3"/>
    <property type="match status" value="1"/>
</dbReference>
<dbReference type="InterPro" id="IPR051205">
    <property type="entry name" value="UbiH/COQ6_monooxygenase"/>
</dbReference>
<feature type="domain" description="FAD-binding" evidence="8">
    <location>
        <begin position="5"/>
        <end position="327"/>
    </location>
</feature>
<dbReference type="GO" id="GO:0006744">
    <property type="term" value="P:ubiquinone biosynthetic process"/>
    <property type="evidence" value="ECO:0007669"/>
    <property type="project" value="InterPro"/>
</dbReference>
<dbReference type="Proteomes" id="UP000807785">
    <property type="component" value="Unassembled WGS sequence"/>
</dbReference>
<sequence length="384" mass="40898">MQHSDILIVGAGPTGMALAVALAQAGRPSRIVDARTANAAQGDKRILALSHGSQQILDRLGVWRDIEATPIRTIHVSQQGGFGRTLLHAADYGVPALGYVVAASSLVAALARRLDALGATVDHECEVTNLAAGAADVLVSHSKADAAPLCARLVALAEGTVSAEDDRAVTARDYRQHAVICTARPAAPHGGIAYERFTPHGPLALLPFGPDYAVVFTVPADASDALLGLDESAFLAELQRSIGSRVRLISASTRARYPLLLRYRREPVGRRTVWLGNAAQTLHPVAGQGFNLALRDVWGLTETLASAGPDDDPGAVTLLERYARARRLDRIGAIGFTDTLIRVFSNEQGLWRAARGGGLTFLDLLPPLKHFVAKRMMFGARAWP</sequence>
<dbReference type="EMBL" id="JADJEV010000001">
    <property type="protein sequence ID" value="MBK6971476.1"/>
    <property type="molecule type" value="Genomic_DNA"/>
</dbReference>
<proteinExistence type="inferred from homology"/>
<evidence type="ECO:0000256" key="5">
    <source>
        <dbReference type="ARBA" id="ARBA00022827"/>
    </source>
</evidence>
<dbReference type="SUPFAM" id="SSF51905">
    <property type="entry name" value="FAD/NAD(P)-binding domain"/>
    <property type="match status" value="1"/>
</dbReference>
<name>A0A9D7DVE3_9PROT</name>
<keyword evidence="6" id="KW-0560">Oxidoreductase</keyword>
<dbReference type="PANTHER" id="PTHR43876">
    <property type="entry name" value="UBIQUINONE BIOSYNTHESIS MONOOXYGENASE COQ6, MITOCHONDRIAL"/>
    <property type="match status" value="1"/>
</dbReference>
<organism evidence="9 10">
    <name type="scientific">Candidatus Methylophosphatis roskildensis</name>
    <dbReference type="NCBI Taxonomy" id="2899263"/>
    <lineage>
        <taxon>Bacteria</taxon>
        <taxon>Pseudomonadati</taxon>
        <taxon>Pseudomonadota</taxon>
        <taxon>Betaproteobacteria</taxon>
        <taxon>Nitrosomonadales</taxon>
        <taxon>Sterolibacteriaceae</taxon>
        <taxon>Candidatus Methylophosphatis</taxon>
    </lineage>
</organism>
<protein>
    <submittedName>
        <fullName evidence="9">FAD-dependent monooxygenase</fullName>
    </submittedName>
</protein>
<dbReference type="NCBIfam" id="TIGR01988">
    <property type="entry name" value="Ubi-OHases"/>
    <property type="match status" value="1"/>
</dbReference>
<evidence type="ECO:0000256" key="3">
    <source>
        <dbReference type="ARBA" id="ARBA00005349"/>
    </source>
</evidence>
<dbReference type="InterPro" id="IPR010971">
    <property type="entry name" value="UbiH/COQ6"/>
</dbReference>
<dbReference type="GO" id="GO:0004497">
    <property type="term" value="F:monooxygenase activity"/>
    <property type="evidence" value="ECO:0007669"/>
    <property type="project" value="UniProtKB-KW"/>
</dbReference>
<evidence type="ECO:0000259" key="8">
    <source>
        <dbReference type="Pfam" id="PF01494"/>
    </source>
</evidence>
<evidence type="ECO:0000256" key="1">
    <source>
        <dbReference type="ARBA" id="ARBA00001974"/>
    </source>
</evidence>
<dbReference type="Gene3D" id="3.50.50.60">
    <property type="entry name" value="FAD/NAD(P)-binding domain"/>
    <property type="match status" value="2"/>
</dbReference>
<evidence type="ECO:0000256" key="7">
    <source>
        <dbReference type="ARBA" id="ARBA00023033"/>
    </source>
</evidence>
<dbReference type="AlphaFoldDB" id="A0A9D7DVE3"/>
<comment type="similarity">
    <text evidence="3">Belongs to the UbiH/COQ6 family.</text>
</comment>
<dbReference type="InterPro" id="IPR002938">
    <property type="entry name" value="FAD-bd"/>
</dbReference>
<accession>A0A9D7DVE3</accession>
<evidence type="ECO:0000256" key="2">
    <source>
        <dbReference type="ARBA" id="ARBA00004749"/>
    </source>
</evidence>
<dbReference type="PRINTS" id="PR00420">
    <property type="entry name" value="RNGMNOXGNASE"/>
</dbReference>
<comment type="pathway">
    <text evidence="2">Cofactor biosynthesis; ubiquinone biosynthesis.</text>
</comment>
<dbReference type="PANTHER" id="PTHR43876:SF7">
    <property type="entry name" value="UBIQUINONE BIOSYNTHESIS MONOOXYGENASE COQ6, MITOCHONDRIAL"/>
    <property type="match status" value="1"/>
</dbReference>
<evidence type="ECO:0000256" key="4">
    <source>
        <dbReference type="ARBA" id="ARBA00022630"/>
    </source>
</evidence>
<keyword evidence="5" id="KW-0274">FAD</keyword>
<dbReference type="GO" id="GO:0071949">
    <property type="term" value="F:FAD binding"/>
    <property type="evidence" value="ECO:0007669"/>
    <property type="project" value="InterPro"/>
</dbReference>
<keyword evidence="7 9" id="KW-0503">Monooxygenase</keyword>